<dbReference type="InterPro" id="IPR013087">
    <property type="entry name" value="Znf_C2H2_type"/>
</dbReference>
<keyword evidence="5" id="KW-0539">Nucleus</keyword>
<dbReference type="Proteomes" id="UP000093561">
    <property type="component" value="Unassembled WGS sequence"/>
</dbReference>
<keyword evidence="3 6" id="KW-0863">Zinc-finger</keyword>
<evidence type="ECO:0000256" key="4">
    <source>
        <dbReference type="ARBA" id="ARBA00022833"/>
    </source>
</evidence>
<keyword evidence="7" id="KW-0732">Signal</keyword>
<feature type="chain" id="PRO_5042149156" description="C2H2-type domain-containing protein" evidence="7">
    <location>
        <begin position="17"/>
        <end position="366"/>
    </location>
</feature>
<dbReference type="Pfam" id="PF00096">
    <property type="entry name" value="zf-C2H2"/>
    <property type="match status" value="3"/>
</dbReference>
<dbReference type="PROSITE" id="PS50157">
    <property type="entry name" value="ZINC_FINGER_C2H2_2"/>
    <property type="match status" value="4"/>
</dbReference>
<reference evidence="9" key="1">
    <citation type="submission" date="2015-03" db="EMBL/GenBank/DDBJ databases">
        <title>Wuchereria bancrofti Genome Sequencing Papua New Guinea Strain.</title>
        <authorList>
            <person name="Small S.T."/>
            <person name="Serre D."/>
            <person name="Zimmerman P.A."/>
        </authorList>
    </citation>
    <scope>NUCLEOTIDE SEQUENCE [LARGE SCALE GENOMIC DNA]</scope>
    <source>
        <strain evidence="9">pt0022</strain>
    </source>
</reference>
<feature type="domain" description="C2H2-type" evidence="8">
    <location>
        <begin position="339"/>
        <end position="366"/>
    </location>
</feature>
<feature type="domain" description="C2H2-type" evidence="8">
    <location>
        <begin position="311"/>
        <end position="340"/>
    </location>
</feature>
<dbReference type="PANTHER" id="PTHR24377">
    <property type="entry name" value="IP01015P-RELATED"/>
    <property type="match status" value="1"/>
</dbReference>
<dbReference type="SMART" id="SM00355">
    <property type="entry name" value="ZnF_C2H2"/>
    <property type="match status" value="6"/>
</dbReference>
<evidence type="ECO:0000259" key="8">
    <source>
        <dbReference type="PROSITE" id="PS50157"/>
    </source>
</evidence>
<evidence type="ECO:0000256" key="1">
    <source>
        <dbReference type="ARBA" id="ARBA00022723"/>
    </source>
</evidence>
<dbReference type="PROSITE" id="PS00028">
    <property type="entry name" value="ZINC_FINGER_C2H2_1"/>
    <property type="match status" value="2"/>
</dbReference>
<keyword evidence="4" id="KW-0862">Zinc</keyword>
<dbReference type="WBParaSite" id="mrna-Wban_04254">
    <property type="protein sequence ID" value="mrna-Wban_04254"/>
    <property type="gene ID" value="Wban_04254"/>
</dbReference>
<reference evidence="9" key="2">
    <citation type="journal article" date="2016" name="Mol. Ecol.">
        <title>Population genomics of the filarial nematode parasite Wuchereria bancrofti from mosquitoes.</title>
        <authorList>
            <person name="Small S.T."/>
            <person name="Reimer L.J."/>
            <person name="Tisch D.J."/>
            <person name="King C.L."/>
            <person name="Christensen B.M."/>
            <person name="Siba P.M."/>
            <person name="Kazura J.W."/>
            <person name="Serre D."/>
            <person name="Zimmerman P.A."/>
        </authorList>
    </citation>
    <scope>NUCLEOTIDE SEQUENCE</scope>
    <source>
        <strain evidence="9">pt0022</strain>
    </source>
</reference>
<proteinExistence type="predicted"/>
<feature type="signal peptide" evidence="7">
    <location>
        <begin position="1"/>
        <end position="16"/>
    </location>
</feature>
<protein>
    <recommendedName>
        <fullName evidence="8">C2H2-type domain-containing protein</fullName>
    </recommendedName>
</protein>
<dbReference type="Gene3D" id="3.30.160.60">
    <property type="entry name" value="Classic Zinc Finger"/>
    <property type="match status" value="2"/>
</dbReference>
<evidence type="ECO:0000256" key="2">
    <source>
        <dbReference type="ARBA" id="ARBA00022737"/>
    </source>
</evidence>
<dbReference type="GO" id="GO:0008270">
    <property type="term" value="F:zinc ion binding"/>
    <property type="evidence" value="ECO:0007669"/>
    <property type="project" value="UniProtKB-KW"/>
</dbReference>
<name>A0AAF5PQV9_WUCBA</name>
<dbReference type="InterPro" id="IPR036236">
    <property type="entry name" value="Znf_C2H2_sf"/>
</dbReference>
<reference evidence="10" key="3">
    <citation type="submission" date="2024-02" db="UniProtKB">
        <authorList>
            <consortium name="WormBaseParasite"/>
        </authorList>
    </citation>
    <scope>IDENTIFICATION</scope>
    <source>
        <strain evidence="10">pt0022</strain>
    </source>
</reference>
<evidence type="ECO:0000256" key="5">
    <source>
        <dbReference type="ARBA" id="ARBA00023242"/>
    </source>
</evidence>
<feature type="domain" description="C2H2-type" evidence="8">
    <location>
        <begin position="249"/>
        <end position="278"/>
    </location>
</feature>
<accession>A0AAF5PQV9</accession>
<evidence type="ECO:0000313" key="10">
    <source>
        <dbReference type="WBParaSite" id="mrna-Wban_04254"/>
    </source>
</evidence>
<dbReference type="AlphaFoldDB" id="A0AAF5PQV9"/>
<evidence type="ECO:0000256" key="6">
    <source>
        <dbReference type="PROSITE-ProRule" id="PRU00042"/>
    </source>
</evidence>
<sequence length="366" mass="42020">MTQTIWFSFLLCIASAKNGSISLLNLDTDDTTWDDCSNEYFSSNFNILDNTNLESILGSSMDVHNSEPENAGRELPGTSAGNFQDSISFDSSHFDFTDLWKSEHRNSEDSKIETVPITTGNSQLQELPRTDDENIHSSVSSDSLHFLDFTHLRKIEDASTKQPGIKTDLVIAKNLKLLVLQNPTITHEKNYECPHVGCTMKTKSRTEYIAHRKTHPKPFIYECRVPGCGRTFDYQSTFANHQETHGSKLKCGNCGNIFNSKYKLSVHRKRCTRDPHMGIYYECPHVGCTMKTKSRKEYIAHRKTHPKPFIYECRVPGCGRTFDYQSTFANHHEMHRSKLRCGNCGKIFIYKRNLRSHKQRCMKTPR</sequence>
<dbReference type="InterPro" id="IPR050826">
    <property type="entry name" value="Krueppel_C2H2_ZnFinger"/>
</dbReference>
<evidence type="ECO:0000313" key="9">
    <source>
        <dbReference type="Proteomes" id="UP000093561"/>
    </source>
</evidence>
<keyword evidence="2" id="KW-0677">Repeat</keyword>
<dbReference type="SUPFAM" id="SSF57667">
    <property type="entry name" value="beta-beta-alpha zinc fingers"/>
    <property type="match status" value="2"/>
</dbReference>
<evidence type="ECO:0000256" key="3">
    <source>
        <dbReference type="ARBA" id="ARBA00022771"/>
    </source>
</evidence>
<keyword evidence="1" id="KW-0479">Metal-binding</keyword>
<feature type="domain" description="C2H2-type" evidence="8">
    <location>
        <begin position="221"/>
        <end position="250"/>
    </location>
</feature>
<evidence type="ECO:0000256" key="7">
    <source>
        <dbReference type="SAM" id="SignalP"/>
    </source>
</evidence>
<organism evidence="9 10">
    <name type="scientific">Wuchereria bancrofti</name>
    <dbReference type="NCBI Taxonomy" id="6293"/>
    <lineage>
        <taxon>Eukaryota</taxon>
        <taxon>Metazoa</taxon>
        <taxon>Ecdysozoa</taxon>
        <taxon>Nematoda</taxon>
        <taxon>Chromadorea</taxon>
        <taxon>Rhabditida</taxon>
        <taxon>Spirurina</taxon>
        <taxon>Spiruromorpha</taxon>
        <taxon>Filarioidea</taxon>
        <taxon>Onchocercidae</taxon>
        <taxon>Wuchereria</taxon>
    </lineage>
</organism>